<comment type="function">
    <text evidence="5">One of the proteins that surrounds the polypeptide exit tunnel on the outside of the subunit.</text>
</comment>
<dbReference type="Pfam" id="PF00467">
    <property type="entry name" value="KOW"/>
    <property type="match status" value="1"/>
</dbReference>
<dbReference type="InterPro" id="IPR041988">
    <property type="entry name" value="Ribosomal_uL24_KOW"/>
</dbReference>
<evidence type="ECO:0000256" key="3">
    <source>
        <dbReference type="ARBA" id="ARBA00023274"/>
    </source>
</evidence>
<dbReference type="GO" id="GO:0005840">
    <property type="term" value="C:ribosome"/>
    <property type="evidence" value="ECO:0007669"/>
    <property type="project" value="UniProtKB-KW"/>
</dbReference>
<protein>
    <recommendedName>
        <fullName evidence="4 5">Large ribosomal subunit protein uL24</fullName>
    </recommendedName>
</protein>
<evidence type="ECO:0000313" key="10">
    <source>
        <dbReference type="Proteomes" id="UP001190925"/>
    </source>
</evidence>
<dbReference type="InterPro" id="IPR008991">
    <property type="entry name" value="Translation_prot_SH3-like_sf"/>
</dbReference>
<dbReference type="InterPro" id="IPR003256">
    <property type="entry name" value="Ribosomal_uL24"/>
</dbReference>
<keyword evidence="10" id="KW-1185">Reference proteome</keyword>
<reference evidence="9 10" key="1">
    <citation type="journal article" date="2018" name="bioRxiv">
        <title>Evidence of independent acquisition and adaption of ultra-small bacteria to human hosts across the highly diverse yet reduced genomes of the phylum Saccharibacteria.</title>
        <authorList>
            <person name="McLean J.S."/>
            <person name="Bor B."/>
            <person name="To T.T."/>
            <person name="Liu Q."/>
            <person name="Kearns K.A."/>
            <person name="Solden L.M."/>
            <person name="Wrighton K.C."/>
            <person name="He X."/>
            <person name="Shi W."/>
        </authorList>
    </citation>
    <scope>NUCLEOTIDE SEQUENCE [LARGE SCALE GENOMIC DNA]</scope>
    <source>
        <strain evidence="9 10">TM7_CMJM_G6_1_HOT_870</strain>
    </source>
</reference>
<keyword evidence="5" id="KW-0699">rRNA-binding</keyword>
<feature type="domain" description="KOW" evidence="8">
    <location>
        <begin position="5"/>
        <end position="32"/>
    </location>
</feature>
<evidence type="ECO:0000256" key="7">
    <source>
        <dbReference type="SAM" id="MobiDB-lite"/>
    </source>
</evidence>
<evidence type="ECO:0000256" key="6">
    <source>
        <dbReference type="RuleBase" id="RU003477"/>
    </source>
</evidence>
<evidence type="ECO:0000256" key="1">
    <source>
        <dbReference type="ARBA" id="ARBA00010618"/>
    </source>
</evidence>
<reference evidence="9 10" key="2">
    <citation type="journal article" date="2020" name="Cell Rep.">
        <title>Acquisition and Adaptation of Ultra-small Parasitic Reduced Genome Bacteria to Mammalian Hosts.</title>
        <authorList>
            <person name="McLean J.S."/>
            <person name="Bor B."/>
            <person name="Kerns K.A."/>
            <person name="Liu Q."/>
            <person name="To T.T."/>
            <person name="Solden L."/>
            <person name="Hendrickson E.L."/>
            <person name="Wrighton K."/>
            <person name="Shi W."/>
            <person name="He X."/>
        </authorList>
    </citation>
    <scope>NUCLEOTIDE SEQUENCE [LARGE SCALE GENOMIC DNA]</scope>
    <source>
        <strain evidence="9 10">TM7_CMJM_G6_1_HOT_870</strain>
    </source>
</reference>
<evidence type="ECO:0000313" key="9">
    <source>
        <dbReference type="EMBL" id="RYC72552.1"/>
    </source>
</evidence>
<comment type="subunit">
    <text evidence="5">Part of the 50S ribosomal subunit.</text>
</comment>
<dbReference type="PANTHER" id="PTHR12903">
    <property type="entry name" value="MITOCHONDRIAL RIBOSOMAL PROTEIN L24"/>
    <property type="match status" value="1"/>
</dbReference>
<dbReference type="HAMAP" id="MF_01326_B">
    <property type="entry name" value="Ribosomal_uL24_B"/>
    <property type="match status" value="1"/>
</dbReference>
<evidence type="ECO:0000256" key="4">
    <source>
        <dbReference type="ARBA" id="ARBA00035206"/>
    </source>
</evidence>
<dbReference type="SMART" id="SM00739">
    <property type="entry name" value="KOW"/>
    <property type="match status" value="1"/>
</dbReference>
<name>A0ABY0FI01_9BACT</name>
<dbReference type="RefSeq" id="WP_129718879.1">
    <property type="nucleotide sequence ID" value="NZ_PRLK01000006.1"/>
</dbReference>
<gene>
    <name evidence="5 9" type="primary">rplX</name>
    <name evidence="9" type="ORF">G6CMJM_00479</name>
</gene>
<comment type="function">
    <text evidence="5">One of two assembly initiator proteins, it binds directly to the 5'-end of the 23S rRNA, where it nucleates assembly of the 50S subunit.</text>
</comment>
<dbReference type="EMBL" id="PRLK01000006">
    <property type="protein sequence ID" value="RYC72552.1"/>
    <property type="molecule type" value="Genomic_DNA"/>
</dbReference>
<evidence type="ECO:0000256" key="5">
    <source>
        <dbReference type="HAMAP-Rule" id="MF_01326"/>
    </source>
</evidence>
<keyword evidence="3 5" id="KW-0687">Ribonucleoprotein</keyword>
<dbReference type="InterPro" id="IPR005824">
    <property type="entry name" value="KOW"/>
</dbReference>
<keyword evidence="5" id="KW-0694">RNA-binding</keyword>
<evidence type="ECO:0000256" key="2">
    <source>
        <dbReference type="ARBA" id="ARBA00022980"/>
    </source>
</evidence>
<dbReference type="CDD" id="cd06089">
    <property type="entry name" value="KOW_RPL26"/>
    <property type="match status" value="1"/>
</dbReference>
<dbReference type="SUPFAM" id="SSF50104">
    <property type="entry name" value="Translation proteins SH3-like domain"/>
    <property type="match status" value="1"/>
</dbReference>
<feature type="compositionally biased region" description="Basic and acidic residues" evidence="7">
    <location>
        <begin position="73"/>
        <end position="88"/>
    </location>
</feature>
<dbReference type="PROSITE" id="PS01108">
    <property type="entry name" value="RIBOSOMAL_L24"/>
    <property type="match status" value="1"/>
</dbReference>
<feature type="region of interest" description="Disordered" evidence="7">
    <location>
        <begin position="42"/>
        <end position="88"/>
    </location>
</feature>
<dbReference type="InterPro" id="IPR005825">
    <property type="entry name" value="Ribosomal_uL24_CS"/>
</dbReference>
<proteinExistence type="inferred from homology"/>
<sequence>MAINGIVKGDTVVIISGKDKGVTGEVVKVLPKKNAVLVEGVGKKHRHVKPNQLNPRGGVKEIHVPTPAHKVKKVEAKSAKKSSKKGDK</sequence>
<accession>A0ABY0FI01</accession>
<comment type="similarity">
    <text evidence="1 5 6">Belongs to the universal ribosomal protein uL24 family.</text>
</comment>
<organism evidence="9 10">
    <name type="scientific">Candidatus Nanogingivalis gingivitcus</name>
    <dbReference type="NCBI Taxonomy" id="2171992"/>
    <lineage>
        <taxon>Bacteria</taxon>
        <taxon>Candidatus Saccharimonadota</taxon>
        <taxon>Candidatus Nanosyncoccalia</taxon>
        <taxon>Candidatus Nanogingivales</taxon>
        <taxon>Candidatus Nanogingivalaceae</taxon>
        <taxon>Candidatus Nanogingivalis</taxon>
    </lineage>
</organism>
<keyword evidence="2 5" id="KW-0689">Ribosomal protein</keyword>
<dbReference type="Gene3D" id="2.30.30.30">
    <property type="match status" value="1"/>
</dbReference>
<dbReference type="Proteomes" id="UP001190925">
    <property type="component" value="Unassembled WGS sequence"/>
</dbReference>
<dbReference type="InterPro" id="IPR014722">
    <property type="entry name" value="Rib_uL2_dom2"/>
</dbReference>
<dbReference type="NCBIfam" id="TIGR01079">
    <property type="entry name" value="rplX_bact"/>
    <property type="match status" value="1"/>
</dbReference>
<evidence type="ECO:0000259" key="8">
    <source>
        <dbReference type="SMART" id="SM00739"/>
    </source>
</evidence>
<comment type="caution">
    <text evidence="9">The sequence shown here is derived from an EMBL/GenBank/DDBJ whole genome shotgun (WGS) entry which is preliminary data.</text>
</comment>